<keyword evidence="2" id="KW-1185">Reference proteome</keyword>
<protein>
    <submittedName>
        <fullName evidence="1">Uncharacterized protein</fullName>
    </submittedName>
</protein>
<comment type="caution">
    <text evidence="1">The sequence shown here is derived from an EMBL/GenBank/DDBJ whole genome shotgun (WGS) entry which is preliminary data.</text>
</comment>
<sequence length="109" mass="11993">MGVKCIVEVDTGLNRAFPSSQQETLPTVPLQPPPLEVLLLPPTFFTAGEDVRDRQTSAEALRFLSSRYSSIRSISVRGRSTAAAFIGSVRHQRYFSGSREGNGSIVHMR</sequence>
<proteinExistence type="predicted"/>
<evidence type="ECO:0000313" key="1">
    <source>
        <dbReference type="EMBL" id="CAH1445618.1"/>
    </source>
</evidence>
<dbReference type="AlphaFoldDB" id="A0AAU9P6P8"/>
<gene>
    <name evidence="1" type="ORF">LVIROSA_LOCUS31373</name>
</gene>
<accession>A0AAU9P6P8</accession>
<evidence type="ECO:0000313" key="2">
    <source>
        <dbReference type="Proteomes" id="UP001157418"/>
    </source>
</evidence>
<name>A0AAU9P6P8_9ASTR</name>
<organism evidence="1 2">
    <name type="scientific">Lactuca virosa</name>
    <dbReference type="NCBI Taxonomy" id="75947"/>
    <lineage>
        <taxon>Eukaryota</taxon>
        <taxon>Viridiplantae</taxon>
        <taxon>Streptophyta</taxon>
        <taxon>Embryophyta</taxon>
        <taxon>Tracheophyta</taxon>
        <taxon>Spermatophyta</taxon>
        <taxon>Magnoliopsida</taxon>
        <taxon>eudicotyledons</taxon>
        <taxon>Gunneridae</taxon>
        <taxon>Pentapetalae</taxon>
        <taxon>asterids</taxon>
        <taxon>campanulids</taxon>
        <taxon>Asterales</taxon>
        <taxon>Asteraceae</taxon>
        <taxon>Cichorioideae</taxon>
        <taxon>Cichorieae</taxon>
        <taxon>Lactucinae</taxon>
        <taxon>Lactuca</taxon>
    </lineage>
</organism>
<dbReference type="Proteomes" id="UP001157418">
    <property type="component" value="Unassembled WGS sequence"/>
</dbReference>
<dbReference type="EMBL" id="CAKMRJ010005523">
    <property type="protein sequence ID" value="CAH1445618.1"/>
    <property type="molecule type" value="Genomic_DNA"/>
</dbReference>
<reference evidence="1 2" key="1">
    <citation type="submission" date="2022-01" db="EMBL/GenBank/DDBJ databases">
        <authorList>
            <person name="Xiong W."/>
            <person name="Schranz E."/>
        </authorList>
    </citation>
    <scope>NUCLEOTIDE SEQUENCE [LARGE SCALE GENOMIC DNA]</scope>
</reference>